<evidence type="ECO:0000256" key="4">
    <source>
        <dbReference type="ARBA" id="ARBA00022723"/>
    </source>
</evidence>
<dbReference type="GO" id="GO:0009055">
    <property type="term" value="F:electron transfer activity"/>
    <property type="evidence" value="ECO:0007669"/>
    <property type="project" value="InterPro"/>
</dbReference>
<dbReference type="Pfam" id="PF00301">
    <property type="entry name" value="Rubredoxin"/>
    <property type="match status" value="1"/>
</dbReference>
<dbReference type="InterPro" id="IPR024922">
    <property type="entry name" value="Rubredoxin"/>
</dbReference>
<accession>A0A645D2E9</accession>
<dbReference type="InterPro" id="IPR024935">
    <property type="entry name" value="Rubredoxin_dom"/>
</dbReference>
<dbReference type="PRINTS" id="PR00163">
    <property type="entry name" value="RUBREDOXIN"/>
</dbReference>
<dbReference type="AlphaFoldDB" id="A0A645D2E9"/>
<proteinExistence type="inferred from homology"/>
<dbReference type="NCBIfam" id="NF045768">
    <property type="entry name" value="RubredRD"/>
    <property type="match status" value="1"/>
</dbReference>
<feature type="domain" description="Rubredoxin-like" evidence="7">
    <location>
        <begin position="1"/>
        <end position="52"/>
    </location>
</feature>
<dbReference type="Gene3D" id="2.20.28.10">
    <property type="match status" value="1"/>
</dbReference>
<comment type="cofactor">
    <cofactor evidence="1">
        <name>Fe(3+)</name>
        <dbReference type="ChEBI" id="CHEBI:29034"/>
    </cofactor>
</comment>
<evidence type="ECO:0000256" key="5">
    <source>
        <dbReference type="ARBA" id="ARBA00022982"/>
    </source>
</evidence>
<dbReference type="InterPro" id="IPR024934">
    <property type="entry name" value="Rubredoxin-like_dom"/>
</dbReference>
<dbReference type="PANTHER" id="PTHR47627:SF1">
    <property type="entry name" value="RUBREDOXIN-1-RELATED"/>
    <property type="match status" value="1"/>
</dbReference>
<keyword evidence="6" id="KW-0408">Iron</keyword>
<keyword evidence="5" id="KW-0249">Electron transport</keyword>
<dbReference type="GO" id="GO:0005506">
    <property type="term" value="F:iron ion binding"/>
    <property type="evidence" value="ECO:0007669"/>
    <property type="project" value="InterPro"/>
</dbReference>
<keyword evidence="4" id="KW-0479">Metal-binding</keyword>
<comment type="similarity">
    <text evidence="2">Belongs to the rubredoxin family.</text>
</comment>
<dbReference type="FunFam" id="2.20.28.10:FF:000001">
    <property type="entry name" value="Rubredoxin"/>
    <property type="match status" value="1"/>
</dbReference>
<evidence type="ECO:0000256" key="6">
    <source>
        <dbReference type="ARBA" id="ARBA00023004"/>
    </source>
</evidence>
<dbReference type="InterPro" id="IPR018527">
    <property type="entry name" value="Rubredoxin_Fe_BS"/>
</dbReference>
<dbReference type="EMBL" id="VSSQ01031848">
    <property type="protein sequence ID" value="MPM82912.1"/>
    <property type="molecule type" value="Genomic_DNA"/>
</dbReference>
<evidence type="ECO:0000259" key="7">
    <source>
        <dbReference type="PROSITE" id="PS50903"/>
    </source>
</evidence>
<dbReference type="PROSITE" id="PS00202">
    <property type="entry name" value="RUBREDOXIN"/>
    <property type="match status" value="1"/>
</dbReference>
<evidence type="ECO:0000256" key="2">
    <source>
        <dbReference type="ARBA" id="ARBA00005337"/>
    </source>
</evidence>
<protein>
    <submittedName>
        <fullName evidence="8">Rubredoxin</fullName>
    </submittedName>
</protein>
<sequence>MKKYVCTVCGYVYDEEKGDPDSGVAPGTKFEDLPDDWACPVCGASKDAFEAE</sequence>
<keyword evidence="3" id="KW-0813">Transport</keyword>
<evidence type="ECO:0000256" key="3">
    <source>
        <dbReference type="ARBA" id="ARBA00022448"/>
    </source>
</evidence>
<dbReference type="PROSITE" id="PS50903">
    <property type="entry name" value="RUBREDOXIN_LIKE"/>
    <property type="match status" value="1"/>
</dbReference>
<dbReference type="PIRSF" id="PIRSF000071">
    <property type="entry name" value="Rubredoxin"/>
    <property type="match status" value="1"/>
</dbReference>
<dbReference type="PANTHER" id="PTHR47627">
    <property type="entry name" value="RUBREDOXIN"/>
    <property type="match status" value="1"/>
</dbReference>
<comment type="caution">
    <text evidence="8">The sequence shown here is derived from an EMBL/GenBank/DDBJ whole genome shotgun (WGS) entry which is preliminary data.</text>
</comment>
<dbReference type="CDD" id="cd00730">
    <property type="entry name" value="rubredoxin"/>
    <property type="match status" value="1"/>
</dbReference>
<evidence type="ECO:0000256" key="1">
    <source>
        <dbReference type="ARBA" id="ARBA00001965"/>
    </source>
</evidence>
<dbReference type="GO" id="GO:0043448">
    <property type="term" value="P:alkane catabolic process"/>
    <property type="evidence" value="ECO:0007669"/>
    <property type="project" value="TreeGrafter"/>
</dbReference>
<gene>
    <name evidence="8" type="ORF">SDC9_129974</name>
</gene>
<dbReference type="InterPro" id="IPR050526">
    <property type="entry name" value="Rubredoxin_ET"/>
</dbReference>
<dbReference type="SUPFAM" id="SSF57802">
    <property type="entry name" value="Rubredoxin-like"/>
    <property type="match status" value="1"/>
</dbReference>
<organism evidence="8">
    <name type="scientific">bioreactor metagenome</name>
    <dbReference type="NCBI Taxonomy" id="1076179"/>
    <lineage>
        <taxon>unclassified sequences</taxon>
        <taxon>metagenomes</taxon>
        <taxon>ecological metagenomes</taxon>
    </lineage>
</organism>
<name>A0A645D2E9_9ZZZZ</name>
<evidence type="ECO:0000313" key="8">
    <source>
        <dbReference type="EMBL" id="MPM82912.1"/>
    </source>
</evidence>
<reference evidence="8" key="1">
    <citation type="submission" date="2019-08" db="EMBL/GenBank/DDBJ databases">
        <authorList>
            <person name="Kucharzyk K."/>
            <person name="Murdoch R.W."/>
            <person name="Higgins S."/>
            <person name="Loffler F."/>
        </authorList>
    </citation>
    <scope>NUCLEOTIDE SEQUENCE</scope>
</reference>